<dbReference type="AlphaFoldDB" id="A0A1T4T725"/>
<gene>
    <name evidence="2" type="ORF">SAMN04488128_10477</name>
</gene>
<evidence type="ECO:0000313" key="2">
    <source>
        <dbReference type="EMBL" id="SKA36282.1"/>
    </source>
</evidence>
<keyword evidence="1" id="KW-0732">Signal</keyword>
<dbReference type="EMBL" id="FUWZ01000004">
    <property type="protein sequence ID" value="SKA36282.1"/>
    <property type="molecule type" value="Genomic_DNA"/>
</dbReference>
<dbReference type="PROSITE" id="PS51257">
    <property type="entry name" value="PROKAR_LIPOPROTEIN"/>
    <property type="match status" value="1"/>
</dbReference>
<dbReference type="RefSeq" id="WP_143313068.1">
    <property type="nucleotide sequence ID" value="NZ_FUWZ01000004.1"/>
</dbReference>
<keyword evidence="3" id="KW-1185">Reference proteome</keyword>
<evidence type="ECO:0008006" key="4">
    <source>
        <dbReference type="Google" id="ProtNLM"/>
    </source>
</evidence>
<feature type="signal peptide" evidence="1">
    <location>
        <begin position="1"/>
        <end position="20"/>
    </location>
</feature>
<proteinExistence type="predicted"/>
<dbReference type="Proteomes" id="UP000190367">
    <property type="component" value="Unassembled WGS sequence"/>
</dbReference>
<reference evidence="3" key="1">
    <citation type="submission" date="2017-02" db="EMBL/GenBank/DDBJ databases">
        <authorList>
            <person name="Varghese N."/>
            <person name="Submissions S."/>
        </authorList>
    </citation>
    <scope>NUCLEOTIDE SEQUENCE [LARGE SCALE GENOMIC DNA]</scope>
    <source>
        <strain evidence="3">DSM 22224</strain>
    </source>
</reference>
<organism evidence="2 3">
    <name type="scientific">Chitinophaga eiseniae</name>
    <dbReference type="NCBI Taxonomy" id="634771"/>
    <lineage>
        <taxon>Bacteria</taxon>
        <taxon>Pseudomonadati</taxon>
        <taxon>Bacteroidota</taxon>
        <taxon>Chitinophagia</taxon>
        <taxon>Chitinophagales</taxon>
        <taxon>Chitinophagaceae</taxon>
        <taxon>Chitinophaga</taxon>
    </lineage>
</organism>
<feature type="chain" id="PRO_5011961872" description="DUF4375 domain-containing protein" evidence="1">
    <location>
        <begin position="21"/>
        <end position="241"/>
    </location>
</feature>
<sequence length="241" mass="26686">MKHCFFTVALITLLSCNQHPATTSSLPADTTDSMTKDSIRLAAGEYRLLPSLISHLTEKETGINDPVRNVQEQDDFCSQAPLMDGGSWQQADKAYREYVRQHADHQYINVFRQYGAYIILVKLHLLAASTPEAPENIAFYADELITSNSINAALISSALRQLEAHGFSATKIRELAVSAEKQLQNNSGYAALKKSLQQSVNQAISATRDPKYAADDENMIRVYRLTQEGEATIHALAAARQ</sequence>
<name>A0A1T4T725_9BACT</name>
<accession>A0A1T4T725</accession>
<protein>
    <recommendedName>
        <fullName evidence="4">DUF4375 domain-containing protein</fullName>
    </recommendedName>
</protein>
<evidence type="ECO:0000313" key="3">
    <source>
        <dbReference type="Proteomes" id="UP000190367"/>
    </source>
</evidence>
<evidence type="ECO:0000256" key="1">
    <source>
        <dbReference type="SAM" id="SignalP"/>
    </source>
</evidence>
<dbReference type="STRING" id="634771.SAMN04488128_10477"/>